<feature type="compositionally biased region" description="Basic and acidic residues" evidence="1">
    <location>
        <begin position="171"/>
        <end position="180"/>
    </location>
</feature>
<feature type="region of interest" description="Disordered" evidence="1">
    <location>
        <begin position="135"/>
        <end position="188"/>
    </location>
</feature>
<protein>
    <submittedName>
        <fullName evidence="2">Uncharacterized protein</fullName>
    </submittedName>
</protein>
<dbReference type="AlphaFoldDB" id="S8ABB8"/>
<reference evidence="3" key="2">
    <citation type="submission" date="2013-04" db="EMBL/GenBank/DDBJ databases">
        <title>Genomic mechanisms accounting for the adaptation to parasitism in nematode-trapping fungi.</title>
        <authorList>
            <person name="Ahren D.G."/>
        </authorList>
    </citation>
    <scope>NUCLEOTIDE SEQUENCE [LARGE SCALE GENOMIC DNA]</scope>
    <source>
        <strain evidence="3">CBS 200.50</strain>
    </source>
</reference>
<feature type="region of interest" description="Disordered" evidence="1">
    <location>
        <begin position="95"/>
        <end position="114"/>
    </location>
</feature>
<sequence length="220" mass="24915">MTLAGAAVCLQRGRTSRSKLRSSPKLCLCSALLCSALLCSALLPRRSLELSTSTSLRLQHRDSLRPPEAEEQKNKRITVAPLALLAGFLIAATKSQSKRRRKSNNSENLENRETEDIVDLANDFADSFSLLVSTAARVEDPPPQTPRYELRTRNPDQLPKLPPVRSRTKKKKEEESKKDKEEDDENRMEKFLREWRQDAVNKHQYDSAIFIGDKLLALTS</sequence>
<evidence type="ECO:0000313" key="3">
    <source>
        <dbReference type="Proteomes" id="UP000015100"/>
    </source>
</evidence>
<organism evidence="2 3">
    <name type="scientific">Dactylellina haptotyla (strain CBS 200.50)</name>
    <name type="common">Nematode-trapping fungus</name>
    <name type="synonym">Monacrosporium haptotylum</name>
    <dbReference type="NCBI Taxonomy" id="1284197"/>
    <lineage>
        <taxon>Eukaryota</taxon>
        <taxon>Fungi</taxon>
        <taxon>Dikarya</taxon>
        <taxon>Ascomycota</taxon>
        <taxon>Pezizomycotina</taxon>
        <taxon>Orbiliomycetes</taxon>
        <taxon>Orbiliales</taxon>
        <taxon>Orbiliaceae</taxon>
        <taxon>Dactylellina</taxon>
    </lineage>
</organism>
<feature type="region of interest" description="Disordered" evidence="1">
    <location>
        <begin position="54"/>
        <end position="76"/>
    </location>
</feature>
<feature type="compositionally biased region" description="Basic and acidic residues" evidence="1">
    <location>
        <begin position="59"/>
        <end position="74"/>
    </location>
</feature>
<evidence type="ECO:0000313" key="2">
    <source>
        <dbReference type="EMBL" id="EPS40250.1"/>
    </source>
</evidence>
<dbReference type="Proteomes" id="UP000015100">
    <property type="component" value="Unassembled WGS sequence"/>
</dbReference>
<dbReference type="Gene3D" id="1.25.40.10">
    <property type="entry name" value="Tetratricopeptide repeat domain"/>
    <property type="match status" value="1"/>
</dbReference>
<keyword evidence="3" id="KW-1185">Reference proteome</keyword>
<name>S8ABB8_DACHA</name>
<accession>S8ABB8</accession>
<proteinExistence type="predicted"/>
<evidence type="ECO:0000256" key="1">
    <source>
        <dbReference type="SAM" id="MobiDB-lite"/>
    </source>
</evidence>
<comment type="caution">
    <text evidence="2">The sequence shown here is derived from an EMBL/GenBank/DDBJ whole genome shotgun (WGS) entry which is preliminary data.</text>
</comment>
<dbReference type="EMBL" id="AQGS01000432">
    <property type="protein sequence ID" value="EPS40250.1"/>
    <property type="molecule type" value="Genomic_DNA"/>
</dbReference>
<gene>
    <name evidence="2" type="ORF">H072_5944</name>
</gene>
<dbReference type="InterPro" id="IPR011990">
    <property type="entry name" value="TPR-like_helical_dom_sf"/>
</dbReference>
<reference evidence="2 3" key="1">
    <citation type="journal article" date="2013" name="PLoS Genet.">
        <title>Genomic mechanisms accounting for the adaptation to parasitism in nematode-trapping fungi.</title>
        <authorList>
            <person name="Meerupati T."/>
            <person name="Andersson K.M."/>
            <person name="Friman E."/>
            <person name="Kumar D."/>
            <person name="Tunlid A."/>
            <person name="Ahren D."/>
        </authorList>
    </citation>
    <scope>NUCLEOTIDE SEQUENCE [LARGE SCALE GENOMIC DNA]</scope>
    <source>
        <strain evidence="2 3">CBS 200.50</strain>
    </source>
</reference>
<dbReference type="HOGENOM" id="CLU_1255942_0_0_1"/>
<dbReference type="STRING" id="1284197.S8ABB8"/>